<name>A0A1E4SZP5_9ASCO</name>
<keyword evidence="3" id="KW-0507">mRNA processing</keyword>
<dbReference type="InterPro" id="IPR045075">
    <property type="entry name" value="Syf1-like"/>
</dbReference>
<dbReference type="InterPro" id="IPR011990">
    <property type="entry name" value="TPR-like_helical_dom_sf"/>
</dbReference>
<feature type="domain" description="Pre-mRNA-splicing factor Syf1-like N-terminal HAT-repeats" evidence="10">
    <location>
        <begin position="60"/>
        <end position="205"/>
    </location>
</feature>
<evidence type="ECO:0000256" key="6">
    <source>
        <dbReference type="ARBA" id="ARBA00023187"/>
    </source>
</evidence>
<dbReference type="InterPro" id="IPR003107">
    <property type="entry name" value="HAT"/>
</dbReference>
<feature type="compositionally biased region" description="Basic and acidic residues" evidence="9">
    <location>
        <begin position="688"/>
        <end position="697"/>
    </location>
</feature>
<organism evidence="11 12">
    <name type="scientific">[Candida] arabinofermentans NRRL YB-2248</name>
    <dbReference type="NCBI Taxonomy" id="983967"/>
    <lineage>
        <taxon>Eukaryota</taxon>
        <taxon>Fungi</taxon>
        <taxon>Dikarya</taxon>
        <taxon>Ascomycota</taxon>
        <taxon>Saccharomycotina</taxon>
        <taxon>Pichiomycetes</taxon>
        <taxon>Pichiales</taxon>
        <taxon>Pichiaceae</taxon>
        <taxon>Ogataea</taxon>
        <taxon>Ogataea/Candida clade</taxon>
    </lineage>
</organism>
<comment type="similarity">
    <text evidence="2">Belongs to the crooked-neck family.</text>
</comment>
<dbReference type="OrthoDB" id="541719at2759"/>
<protein>
    <recommendedName>
        <fullName evidence="8">Pre-mRNA-splicing factor CLF1</fullName>
    </recommendedName>
</protein>
<keyword evidence="7" id="KW-0539">Nucleus</keyword>
<evidence type="ECO:0000256" key="4">
    <source>
        <dbReference type="ARBA" id="ARBA00022728"/>
    </source>
</evidence>
<keyword evidence="5" id="KW-0677">Repeat</keyword>
<evidence type="ECO:0000256" key="1">
    <source>
        <dbReference type="ARBA" id="ARBA00004123"/>
    </source>
</evidence>
<dbReference type="GO" id="GO:0000974">
    <property type="term" value="C:Prp19 complex"/>
    <property type="evidence" value="ECO:0007669"/>
    <property type="project" value="TreeGrafter"/>
</dbReference>
<keyword evidence="6" id="KW-0508">mRNA splicing</keyword>
<comment type="subcellular location">
    <subcellularLocation>
        <location evidence="1">Nucleus</location>
    </subcellularLocation>
</comment>
<dbReference type="PANTHER" id="PTHR11246">
    <property type="entry name" value="PRE-MRNA SPLICING FACTOR"/>
    <property type="match status" value="1"/>
</dbReference>
<proteinExistence type="inferred from homology"/>
<evidence type="ECO:0000256" key="2">
    <source>
        <dbReference type="ARBA" id="ARBA00008644"/>
    </source>
</evidence>
<keyword evidence="12" id="KW-1185">Reference proteome</keyword>
<dbReference type="SUPFAM" id="SSF48452">
    <property type="entry name" value="TPR-like"/>
    <property type="match status" value="3"/>
</dbReference>
<feature type="compositionally biased region" description="Acidic residues" evidence="9">
    <location>
        <begin position="725"/>
        <end position="737"/>
    </location>
</feature>
<feature type="compositionally biased region" description="Basic and acidic residues" evidence="9">
    <location>
        <begin position="761"/>
        <end position="778"/>
    </location>
</feature>
<evidence type="ECO:0000313" key="11">
    <source>
        <dbReference type="EMBL" id="ODV84967.1"/>
    </source>
</evidence>
<evidence type="ECO:0000256" key="9">
    <source>
        <dbReference type="SAM" id="MobiDB-lite"/>
    </source>
</evidence>
<feature type="compositionally biased region" description="Basic and acidic residues" evidence="9">
    <location>
        <begin position="738"/>
        <end position="754"/>
    </location>
</feature>
<dbReference type="PANTHER" id="PTHR11246:SF3">
    <property type="entry name" value="CROOKED NECK-LIKE PROTEIN 1"/>
    <property type="match status" value="1"/>
</dbReference>
<dbReference type="GO" id="GO:0000245">
    <property type="term" value="P:spliceosomal complex assembly"/>
    <property type="evidence" value="ECO:0007669"/>
    <property type="project" value="TreeGrafter"/>
</dbReference>
<feature type="compositionally biased region" description="Basic and acidic residues" evidence="9">
    <location>
        <begin position="785"/>
        <end position="794"/>
    </location>
</feature>
<feature type="region of interest" description="Disordered" evidence="9">
    <location>
        <begin position="688"/>
        <end position="794"/>
    </location>
</feature>
<dbReference type="GO" id="GO:0071011">
    <property type="term" value="C:precatalytic spliceosome"/>
    <property type="evidence" value="ECO:0007669"/>
    <property type="project" value="TreeGrafter"/>
</dbReference>
<dbReference type="EMBL" id="KV453854">
    <property type="protein sequence ID" value="ODV84967.1"/>
    <property type="molecule type" value="Genomic_DNA"/>
</dbReference>
<keyword evidence="4" id="KW-0747">Spliceosome</keyword>
<dbReference type="Pfam" id="PF23233">
    <property type="entry name" value="HAT_Syf1_CNRKL1_N"/>
    <property type="match status" value="2"/>
</dbReference>
<evidence type="ECO:0000313" key="12">
    <source>
        <dbReference type="Proteomes" id="UP000094801"/>
    </source>
</evidence>
<feature type="domain" description="Pre-mRNA-splicing factor Syf1-like N-terminal HAT-repeats" evidence="10">
    <location>
        <begin position="311"/>
        <end position="467"/>
    </location>
</feature>
<sequence>MSELASDLRSSRKKEPAELQITAEHILMEAYEFKDAPMKTPNYKIADLEELHEYQGRKRTEYENALRRNRFNYGQWMRYGQWEIDQHDFPRARSVFERALEVDHTNVPLWIRYIQCEIKGKNINHARNLLDRATKILPRVDKLWYQYLTIEESLGNIIAARSIFENWLQWKPGPEVWRHYIEFETRYKEFDNARLLFEKLVIVQPTSDSWILWAEFEKHHGDSLNVRNIYKLAVPSLTASNSIDSKIFLNWIQWEMTQKSWDQVKELFKVAESYLTDSERMSLNNKFTQLEKQFGNKESIEVSVLNKRRQHYEKELDENPFAYETWWIYIELLAQISSNDELRLKFDLVTSKVPTSVEKTSWLRYIYIWIKYLVWEEKVFGDTDKVRNLYQKLLKIIPHKSFTFSRIWIMAAEYEVRQNNLMGARKILGRSLGTCPNSKIIRYYIEFETNLKEFDRVRVIYCKLLENFPDNATNWIDFATLEHGLGDEPRCEAIYELGVRETLVSEPERIKLMKAYINHQLAELNFEKARTLYDQLIELSNDDLKYWISRCLLEIRIPTDEQLRNHQRKVEELGDDELELKFEISEEAKDRARDEFNDSIKQFKLLDLPENRIVMLEALKRFETKYGTESSVADVEKRLPKLVKKFRANEEDSAEEEYIEYIFLDDELEKDEEIKNFKDSFFADGEVHDESDVKSEDDVTNGLGGNGDSENEQIAKKSFKSRFEADEEDEDEDEREEEEIKANSDFSVNRKFESDSDDEKVDSLKRRFEPESEDEKSTTKRSFRNRFEAESDSD</sequence>
<dbReference type="GO" id="GO:0071014">
    <property type="term" value="C:post-mRNA release spliceosomal complex"/>
    <property type="evidence" value="ECO:0007669"/>
    <property type="project" value="TreeGrafter"/>
</dbReference>
<evidence type="ECO:0000256" key="5">
    <source>
        <dbReference type="ARBA" id="ARBA00022737"/>
    </source>
</evidence>
<evidence type="ECO:0000259" key="10">
    <source>
        <dbReference type="Pfam" id="PF23233"/>
    </source>
</evidence>
<dbReference type="SMART" id="SM00386">
    <property type="entry name" value="HAT"/>
    <property type="match status" value="11"/>
</dbReference>
<gene>
    <name evidence="11" type="ORF">CANARDRAFT_8101</name>
</gene>
<dbReference type="Proteomes" id="UP000094801">
    <property type="component" value="Unassembled WGS sequence"/>
</dbReference>
<dbReference type="GO" id="GO:0071007">
    <property type="term" value="C:U2-type catalytic step 2 spliceosome"/>
    <property type="evidence" value="ECO:0007669"/>
    <property type="project" value="TreeGrafter"/>
</dbReference>
<reference evidence="12" key="1">
    <citation type="submission" date="2016-04" db="EMBL/GenBank/DDBJ databases">
        <title>Comparative genomics of biotechnologically important yeasts.</title>
        <authorList>
            <consortium name="DOE Joint Genome Institute"/>
            <person name="Riley R."/>
            <person name="Haridas S."/>
            <person name="Wolfe K.H."/>
            <person name="Lopes M.R."/>
            <person name="Hittinger C.T."/>
            <person name="Goker M."/>
            <person name="Salamov A."/>
            <person name="Wisecaver J."/>
            <person name="Long T.M."/>
            <person name="Aerts A.L."/>
            <person name="Barry K."/>
            <person name="Choi C."/>
            <person name="Clum A."/>
            <person name="Coughlan A.Y."/>
            <person name="Deshpande S."/>
            <person name="Douglass A.P."/>
            <person name="Hanson S.J."/>
            <person name="Klenk H.-P."/>
            <person name="Labutti K."/>
            <person name="Lapidus A."/>
            <person name="Lindquist E."/>
            <person name="Lipzen A."/>
            <person name="Meier-Kolthoff J.P."/>
            <person name="Ohm R.A."/>
            <person name="Otillar R.P."/>
            <person name="Pangilinan J."/>
            <person name="Peng Y."/>
            <person name="Rokas A."/>
            <person name="Rosa C.A."/>
            <person name="Scheuner C."/>
            <person name="Sibirny A.A."/>
            <person name="Slot J.C."/>
            <person name="Stielow J.B."/>
            <person name="Sun H."/>
            <person name="Kurtzman C.P."/>
            <person name="Blackwell M."/>
            <person name="Grigoriev I.V."/>
            <person name="Jeffries T.W."/>
        </authorList>
    </citation>
    <scope>NUCLEOTIDE SEQUENCE [LARGE SCALE GENOMIC DNA]</scope>
    <source>
        <strain evidence="12">NRRL YB-2248</strain>
    </source>
</reference>
<dbReference type="Gene3D" id="1.25.40.10">
    <property type="entry name" value="Tetratricopeptide repeat domain"/>
    <property type="match status" value="5"/>
</dbReference>
<evidence type="ECO:0000256" key="7">
    <source>
        <dbReference type="ARBA" id="ARBA00023242"/>
    </source>
</evidence>
<accession>A0A1E4SZP5</accession>
<evidence type="ECO:0000256" key="8">
    <source>
        <dbReference type="ARBA" id="ARBA00039167"/>
    </source>
</evidence>
<dbReference type="STRING" id="983967.A0A1E4SZP5"/>
<evidence type="ECO:0000256" key="3">
    <source>
        <dbReference type="ARBA" id="ARBA00022664"/>
    </source>
</evidence>
<dbReference type="InterPro" id="IPR055433">
    <property type="entry name" value="HAT_Syf1-like_N"/>
</dbReference>
<dbReference type="AlphaFoldDB" id="A0A1E4SZP5"/>